<dbReference type="SUPFAM" id="SSF47095">
    <property type="entry name" value="HMG-box"/>
    <property type="match status" value="1"/>
</dbReference>
<feature type="region of interest" description="Disordered" evidence="4">
    <location>
        <begin position="307"/>
        <end position="377"/>
    </location>
</feature>
<feature type="compositionally biased region" description="Acidic residues" evidence="4">
    <location>
        <begin position="51"/>
        <end position="67"/>
    </location>
</feature>
<organism evidence="7 8">
    <name type="scientific">Pelagomonas calceolata</name>
    <dbReference type="NCBI Taxonomy" id="35677"/>
    <lineage>
        <taxon>Eukaryota</taxon>
        <taxon>Sar</taxon>
        <taxon>Stramenopiles</taxon>
        <taxon>Ochrophyta</taxon>
        <taxon>Pelagophyceae</taxon>
        <taxon>Pelagomonadales</taxon>
        <taxon>Pelagomonadaceae</taxon>
        <taxon>Pelagomonas</taxon>
    </lineage>
</organism>
<keyword evidence="1" id="KW-0479">Metal-binding</keyword>
<evidence type="ECO:0008006" key="9">
    <source>
        <dbReference type="Google" id="ProtNLM"/>
    </source>
</evidence>
<dbReference type="CDD" id="cd00084">
    <property type="entry name" value="HMG-box_SF"/>
    <property type="match status" value="1"/>
</dbReference>
<evidence type="ECO:0000256" key="2">
    <source>
        <dbReference type="ARBA" id="ARBA00022771"/>
    </source>
</evidence>
<feature type="compositionally biased region" description="Basic residues" evidence="4">
    <location>
        <begin position="540"/>
        <end position="564"/>
    </location>
</feature>
<feature type="compositionally biased region" description="Basic and acidic residues" evidence="4">
    <location>
        <begin position="428"/>
        <end position="444"/>
    </location>
</feature>
<dbReference type="SMART" id="SM00456">
    <property type="entry name" value="WW"/>
    <property type="match status" value="1"/>
</dbReference>
<feature type="compositionally biased region" description="Low complexity" evidence="4">
    <location>
        <begin position="519"/>
        <end position="539"/>
    </location>
</feature>
<feature type="region of interest" description="Disordered" evidence="4">
    <location>
        <begin position="40"/>
        <end position="78"/>
    </location>
</feature>
<gene>
    <name evidence="7" type="ORF">PECAL_2P04100</name>
</gene>
<accession>A0A8J2SEV1</accession>
<feature type="region of interest" description="Disordered" evidence="4">
    <location>
        <begin position="706"/>
        <end position="726"/>
    </location>
</feature>
<dbReference type="PROSITE" id="PS51058">
    <property type="entry name" value="ZF_CXXC"/>
    <property type="match status" value="1"/>
</dbReference>
<feature type="region of interest" description="Disordered" evidence="4">
    <location>
        <begin position="154"/>
        <end position="177"/>
    </location>
</feature>
<keyword evidence="2" id="KW-0863">Zinc-finger</keyword>
<dbReference type="PROSITE" id="PS01159">
    <property type="entry name" value="WW_DOMAIN_1"/>
    <property type="match status" value="1"/>
</dbReference>
<dbReference type="CDD" id="cd00201">
    <property type="entry name" value="WW"/>
    <property type="match status" value="1"/>
</dbReference>
<feature type="domain" description="WW" evidence="5">
    <location>
        <begin position="325"/>
        <end position="359"/>
    </location>
</feature>
<feature type="domain" description="CXXC-type" evidence="6">
    <location>
        <begin position="256"/>
        <end position="302"/>
    </location>
</feature>
<dbReference type="InterPro" id="IPR036910">
    <property type="entry name" value="HMG_box_dom_sf"/>
</dbReference>
<dbReference type="OrthoDB" id="49627at2759"/>
<dbReference type="GO" id="GO:0008270">
    <property type="term" value="F:zinc ion binding"/>
    <property type="evidence" value="ECO:0007669"/>
    <property type="project" value="UniProtKB-KW"/>
</dbReference>
<name>A0A8J2SEV1_9STRA</name>
<evidence type="ECO:0000313" key="8">
    <source>
        <dbReference type="Proteomes" id="UP000789595"/>
    </source>
</evidence>
<dbReference type="InterPro" id="IPR001202">
    <property type="entry name" value="WW_dom"/>
</dbReference>
<dbReference type="GO" id="GO:0003677">
    <property type="term" value="F:DNA binding"/>
    <property type="evidence" value="ECO:0007669"/>
    <property type="project" value="InterPro"/>
</dbReference>
<dbReference type="PROSITE" id="PS50020">
    <property type="entry name" value="WW_DOMAIN_2"/>
    <property type="match status" value="1"/>
</dbReference>
<comment type="caution">
    <text evidence="7">The sequence shown here is derived from an EMBL/GenBank/DDBJ whole genome shotgun (WGS) entry which is preliminary data.</text>
</comment>
<dbReference type="Gene3D" id="1.10.30.10">
    <property type="entry name" value="High mobility group box domain"/>
    <property type="match status" value="1"/>
</dbReference>
<keyword evidence="3" id="KW-0862">Zinc</keyword>
<evidence type="ECO:0000256" key="4">
    <source>
        <dbReference type="SAM" id="MobiDB-lite"/>
    </source>
</evidence>
<dbReference type="SUPFAM" id="SSF51045">
    <property type="entry name" value="WW domain"/>
    <property type="match status" value="1"/>
</dbReference>
<evidence type="ECO:0000256" key="1">
    <source>
        <dbReference type="ARBA" id="ARBA00022723"/>
    </source>
</evidence>
<dbReference type="Proteomes" id="UP000789595">
    <property type="component" value="Unassembled WGS sequence"/>
</dbReference>
<feature type="region of interest" description="Disordered" evidence="4">
    <location>
        <begin position="603"/>
        <end position="639"/>
    </location>
</feature>
<feature type="compositionally biased region" description="Basic and acidic residues" evidence="4">
    <location>
        <begin position="619"/>
        <end position="639"/>
    </location>
</feature>
<evidence type="ECO:0000256" key="3">
    <source>
        <dbReference type="ARBA" id="ARBA00022833"/>
    </source>
</evidence>
<feature type="region of interest" description="Disordered" evidence="4">
    <location>
        <begin position="428"/>
        <end position="588"/>
    </location>
</feature>
<feature type="compositionally biased region" description="Acidic residues" evidence="4">
    <location>
        <begin position="508"/>
        <end position="518"/>
    </location>
</feature>
<dbReference type="InterPro" id="IPR036020">
    <property type="entry name" value="WW_dom_sf"/>
</dbReference>
<keyword evidence="8" id="KW-1185">Reference proteome</keyword>
<sequence length="726" mass="78357">MDFADKRPPPKTTAQAFELAFDPEGDNVFVLSALFPQAFGRKQKKKPEEEKPQEEDDDGTESDEDVEREVVLTEKDQPRQRYDVIARLERLFGGGELATGLNHDSDSDVAEDYYASDDSFIDDSEAFEAAEKRDQEQRTAPADHDGFFAVSGDLATVEAPKPPEKPRKKKPRKLLDGGPTAAHVNALLDKDAEVTCQQLNPKRGESALRYDKYKAATSAKQLLALGATRADIKNDLAKGYVTLKEPLAGLVIQPYTARSSKRCGTCEGCTAEECGACKYCLDMSKRGGPNTLRRPCVKRACLRPLDGSQPPAAAATPRSSPPRSPRVTSNWTRYVDETSGKPYWHDATTQKTTWDDPTTSKKRPAPDAEQPPVKMRKQSGYVYFQSQHREAASAAVDIDPDTNQLGARERNQAVMRKLAEMWGALDDAAKQKWSDDAPRVPVKERKPKAKAPAAAKPAAKPKEASPRKVFGSSIPFATAPAIPAVPPRKPSARARKVAPVPEPGVLESEPESEEEEEAAPSAAPAETPAPAAEPAVKPAAKPKAKPKPAAKKPTAKKPAARAKKAAPTPAPAAPVAAPATAPPAAAAEEPLFKVGDTVDVAPRTFPGINKAGGTGRITKVNDERSKDGGPMKDGSERRTTGFTYAVKYALSGSEKRVDAQWIARIDEEEEDASDGGAAETLRTPGGRIATVIERRARGWIYVELDGNANDEGGAHERKSFRNSQLS</sequence>
<dbReference type="Pfam" id="PF02008">
    <property type="entry name" value="zf-CXXC"/>
    <property type="match status" value="1"/>
</dbReference>
<feature type="compositionally biased region" description="Basic and acidic residues" evidence="4">
    <location>
        <begin position="68"/>
        <end position="78"/>
    </location>
</feature>
<protein>
    <recommendedName>
        <fullName evidence="9">WW domain-containing protein</fullName>
    </recommendedName>
</protein>
<evidence type="ECO:0000259" key="5">
    <source>
        <dbReference type="PROSITE" id="PS50020"/>
    </source>
</evidence>
<reference evidence="7" key="1">
    <citation type="submission" date="2021-11" db="EMBL/GenBank/DDBJ databases">
        <authorList>
            <consortium name="Genoscope - CEA"/>
            <person name="William W."/>
        </authorList>
    </citation>
    <scope>NUCLEOTIDE SEQUENCE</scope>
</reference>
<dbReference type="EMBL" id="CAKKNE010000002">
    <property type="protein sequence ID" value="CAH0367392.1"/>
    <property type="molecule type" value="Genomic_DNA"/>
</dbReference>
<dbReference type="Gene3D" id="2.20.70.10">
    <property type="match status" value="1"/>
</dbReference>
<evidence type="ECO:0000313" key="7">
    <source>
        <dbReference type="EMBL" id="CAH0367392.1"/>
    </source>
</evidence>
<feature type="compositionally biased region" description="Low complexity" evidence="4">
    <location>
        <begin position="573"/>
        <end position="588"/>
    </location>
</feature>
<dbReference type="Pfam" id="PF00397">
    <property type="entry name" value="WW"/>
    <property type="match status" value="1"/>
</dbReference>
<proteinExistence type="predicted"/>
<dbReference type="AlphaFoldDB" id="A0A8J2SEV1"/>
<dbReference type="InterPro" id="IPR002857">
    <property type="entry name" value="Znf_CXXC"/>
</dbReference>
<evidence type="ECO:0000259" key="6">
    <source>
        <dbReference type="PROSITE" id="PS51058"/>
    </source>
</evidence>